<evidence type="ECO:0000256" key="4">
    <source>
        <dbReference type="ARBA" id="ARBA00022448"/>
    </source>
</evidence>
<evidence type="ECO:0000256" key="10">
    <source>
        <dbReference type="ARBA" id="ARBA00023065"/>
    </source>
</evidence>
<dbReference type="GO" id="GO:0042597">
    <property type="term" value="C:periplasmic space"/>
    <property type="evidence" value="ECO:0007669"/>
    <property type="project" value="UniProtKB-SubCell"/>
</dbReference>
<evidence type="ECO:0000256" key="6">
    <source>
        <dbReference type="ARBA" id="ARBA00022729"/>
    </source>
</evidence>
<keyword evidence="5" id="KW-0479">Metal-binding</keyword>
<dbReference type="InterPro" id="IPR050492">
    <property type="entry name" value="Bact_metal-bind_prot9"/>
</dbReference>
<reference evidence="14 15" key="1">
    <citation type="submission" date="2020-06" db="EMBL/GenBank/DDBJ databases">
        <title>Genome sequence of 2 isolates from Red Sea Mangroves.</title>
        <authorList>
            <person name="Sefrji F."/>
            <person name="Michoud G."/>
            <person name="Merlino G."/>
            <person name="Daffonchio D."/>
        </authorList>
    </citation>
    <scope>NUCLEOTIDE SEQUENCE [LARGE SCALE GENOMIC DNA]</scope>
    <source>
        <strain evidence="14 15">R1DC25</strain>
    </source>
</reference>
<accession>A0A7S8C2M7</accession>
<protein>
    <recommendedName>
        <fullName evidence="3">High-affinity zinc uptake system protein ZnuA</fullName>
    </recommendedName>
</protein>
<evidence type="ECO:0000256" key="8">
    <source>
        <dbReference type="ARBA" id="ARBA00022833"/>
    </source>
</evidence>
<evidence type="ECO:0000256" key="12">
    <source>
        <dbReference type="SAM" id="MobiDB-lite"/>
    </source>
</evidence>
<dbReference type="GO" id="GO:0046872">
    <property type="term" value="F:metal ion binding"/>
    <property type="evidence" value="ECO:0007669"/>
    <property type="project" value="UniProtKB-KW"/>
</dbReference>
<keyword evidence="4" id="KW-0813">Transport</keyword>
<comment type="similarity">
    <text evidence="2">Belongs to the bacterial solute-binding protein 9 family.</text>
</comment>
<dbReference type="CDD" id="cd01019">
    <property type="entry name" value="ZnuA"/>
    <property type="match status" value="1"/>
</dbReference>
<dbReference type="GO" id="GO:0006829">
    <property type="term" value="P:zinc ion transport"/>
    <property type="evidence" value="ECO:0007669"/>
    <property type="project" value="UniProtKB-KW"/>
</dbReference>
<dbReference type="Pfam" id="PF01297">
    <property type="entry name" value="ZnuA"/>
    <property type="match status" value="1"/>
</dbReference>
<dbReference type="KEGG" id="kmn:HW532_05660"/>
<evidence type="ECO:0000256" key="13">
    <source>
        <dbReference type="SAM" id="SignalP"/>
    </source>
</evidence>
<dbReference type="RefSeq" id="WP_213163465.1">
    <property type="nucleotide sequence ID" value="NZ_CP058214.1"/>
</dbReference>
<evidence type="ECO:0000313" key="14">
    <source>
        <dbReference type="EMBL" id="QPC42233.1"/>
    </source>
</evidence>
<dbReference type="EMBL" id="CP058214">
    <property type="protein sequence ID" value="QPC42233.1"/>
    <property type="molecule type" value="Genomic_DNA"/>
</dbReference>
<dbReference type="PANTHER" id="PTHR42953:SF3">
    <property type="entry name" value="HIGH-AFFINITY ZINC UPTAKE SYSTEM PROTEIN ZNUA"/>
    <property type="match status" value="1"/>
</dbReference>
<evidence type="ECO:0000256" key="3">
    <source>
        <dbReference type="ARBA" id="ARBA00015915"/>
    </source>
</evidence>
<organism evidence="14 15">
    <name type="scientific">Kaustia mangrovi</name>
    <dbReference type="NCBI Taxonomy" id="2593653"/>
    <lineage>
        <taxon>Bacteria</taxon>
        <taxon>Pseudomonadati</taxon>
        <taxon>Pseudomonadota</taxon>
        <taxon>Alphaproteobacteria</taxon>
        <taxon>Hyphomicrobiales</taxon>
        <taxon>Parvibaculaceae</taxon>
        <taxon>Kaustia</taxon>
    </lineage>
</organism>
<comment type="subcellular location">
    <subcellularLocation>
        <location evidence="1">Periplasm</location>
    </subcellularLocation>
</comment>
<feature type="signal peptide" evidence="13">
    <location>
        <begin position="1"/>
        <end position="28"/>
    </location>
</feature>
<evidence type="ECO:0000256" key="7">
    <source>
        <dbReference type="ARBA" id="ARBA00022764"/>
    </source>
</evidence>
<keyword evidence="10" id="KW-0406">Ion transport</keyword>
<evidence type="ECO:0000256" key="5">
    <source>
        <dbReference type="ARBA" id="ARBA00022723"/>
    </source>
</evidence>
<name>A0A7S8C2M7_9HYPH</name>
<dbReference type="Gene3D" id="3.40.50.1980">
    <property type="entry name" value="Nitrogenase molybdenum iron protein domain"/>
    <property type="match status" value="2"/>
</dbReference>
<feature type="region of interest" description="Disordered" evidence="12">
    <location>
        <begin position="132"/>
        <end position="193"/>
    </location>
</feature>
<evidence type="ECO:0000256" key="1">
    <source>
        <dbReference type="ARBA" id="ARBA00004418"/>
    </source>
</evidence>
<dbReference type="InterPro" id="IPR006127">
    <property type="entry name" value="ZnuA-like"/>
</dbReference>
<dbReference type="InterPro" id="IPR035520">
    <property type="entry name" value="ZnuA"/>
</dbReference>
<keyword evidence="7" id="KW-0574">Periplasm</keyword>
<evidence type="ECO:0000256" key="2">
    <source>
        <dbReference type="ARBA" id="ARBA00011028"/>
    </source>
</evidence>
<keyword evidence="11" id="KW-1015">Disulfide bond</keyword>
<proteinExistence type="inferred from homology"/>
<gene>
    <name evidence="14" type="ORF">HW532_05660</name>
</gene>
<keyword evidence="6 13" id="KW-0732">Signal</keyword>
<dbReference type="AlphaFoldDB" id="A0A7S8C2M7"/>
<dbReference type="SUPFAM" id="SSF53807">
    <property type="entry name" value="Helical backbone' metal receptor"/>
    <property type="match status" value="1"/>
</dbReference>
<evidence type="ECO:0000256" key="11">
    <source>
        <dbReference type="ARBA" id="ARBA00023157"/>
    </source>
</evidence>
<evidence type="ECO:0000313" key="15">
    <source>
        <dbReference type="Proteomes" id="UP000593594"/>
    </source>
</evidence>
<dbReference type="Proteomes" id="UP000593594">
    <property type="component" value="Chromosome"/>
</dbReference>
<keyword evidence="9" id="KW-0864">Zinc transport</keyword>
<keyword evidence="15" id="KW-1185">Reference proteome</keyword>
<keyword evidence="8" id="KW-0862">Zinc</keyword>
<dbReference type="PANTHER" id="PTHR42953">
    <property type="entry name" value="HIGH-AFFINITY ZINC UPTAKE SYSTEM PROTEIN ZNUA-RELATED"/>
    <property type="match status" value="1"/>
</dbReference>
<sequence>MRRLATAALATAALTLSATIALPAAAQAAPKVVASIKPIHSLVSAVMGEEGAPALIVKGAGSPHAYSLKPSEAHAIAQADLVFWVGDGLETFLDKPLESLPEKARIVTLSDVEGLTLYPVREGGAWERHNHDEEAHDHDGHDHEAEAGHDHDHEADHDHEHDHAEAHDEHGHDEHGHDGHGHDEHAHGGTDPHIWLDPVNAALMADAIAGALAKADPDNAETYAANADALKASLASLREKVADELKPVRARPYIVFHDGYQYFERRFGLDAVGSVTISPEQRPGAQRLTEIRAKLAETGAVCVFAEPQFEPSLVRTVVEGTETRTGTLDPLGAAIPEGPQAYGALLEAMAHDLVACLEPSATE</sequence>
<feature type="compositionally biased region" description="Basic and acidic residues" evidence="12">
    <location>
        <begin position="132"/>
        <end position="190"/>
    </location>
</feature>
<evidence type="ECO:0000256" key="9">
    <source>
        <dbReference type="ARBA" id="ARBA00022906"/>
    </source>
</evidence>
<feature type="chain" id="PRO_5032267747" description="High-affinity zinc uptake system protein ZnuA" evidence="13">
    <location>
        <begin position="29"/>
        <end position="363"/>
    </location>
</feature>